<feature type="compositionally biased region" description="Basic and acidic residues" evidence="1">
    <location>
        <begin position="87"/>
        <end position="100"/>
    </location>
</feature>
<organism evidence="2 3">
    <name type="scientific">Cucurbita argyrosperma subsp. sororia</name>
    <dbReference type="NCBI Taxonomy" id="37648"/>
    <lineage>
        <taxon>Eukaryota</taxon>
        <taxon>Viridiplantae</taxon>
        <taxon>Streptophyta</taxon>
        <taxon>Embryophyta</taxon>
        <taxon>Tracheophyta</taxon>
        <taxon>Spermatophyta</taxon>
        <taxon>Magnoliopsida</taxon>
        <taxon>eudicotyledons</taxon>
        <taxon>Gunneridae</taxon>
        <taxon>Pentapetalae</taxon>
        <taxon>rosids</taxon>
        <taxon>fabids</taxon>
        <taxon>Cucurbitales</taxon>
        <taxon>Cucurbitaceae</taxon>
        <taxon>Cucurbiteae</taxon>
        <taxon>Cucurbita</taxon>
    </lineage>
</organism>
<proteinExistence type="predicted"/>
<name>A0AAV6NAJ9_9ROSI</name>
<gene>
    <name evidence="2" type="ORF">SDJN03_13123</name>
</gene>
<dbReference type="Proteomes" id="UP000685013">
    <property type="component" value="Chromosome 8"/>
</dbReference>
<accession>A0AAV6NAJ9</accession>
<reference evidence="2 3" key="1">
    <citation type="journal article" date="2021" name="Hortic Res">
        <title>The domestication of Cucurbita argyrosperma as revealed by the genome of its wild relative.</title>
        <authorList>
            <person name="Barrera-Redondo J."/>
            <person name="Sanchez-de la Vega G."/>
            <person name="Aguirre-Liguori J.A."/>
            <person name="Castellanos-Morales G."/>
            <person name="Gutierrez-Guerrero Y.T."/>
            <person name="Aguirre-Dugua X."/>
            <person name="Aguirre-Planter E."/>
            <person name="Tenaillon M.I."/>
            <person name="Lira-Saade R."/>
            <person name="Eguiarte L.E."/>
        </authorList>
    </citation>
    <scope>NUCLEOTIDE SEQUENCE [LARGE SCALE GENOMIC DNA]</scope>
    <source>
        <strain evidence="2">JBR-2021</strain>
    </source>
</reference>
<comment type="caution">
    <text evidence="2">The sequence shown here is derived from an EMBL/GenBank/DDBJ whole genome shotgun (WGS) entry which is preliminary data.</text>
</comment>
<feature type="non-terminal residue" evidence="2">
    <location>
        <position position="1"/>
    </location>
</feature>
<feature type="region of interest" description="Disordered" evidence="1">
    <location>
        <begin position="80"/>
        <end position="114"/>
    </location>
</feature>
<sequence>MEVRKPENDHLVLAIDPPEKEQISLSPARTKTLRRLNFSKPKSRFDEPNFPFLRQEPFLNPPISFNLQQKKIPVRHLRTLRKRMKMKKSELETKDENGKGEEEEEDQQTSVNRVDIVPHHNYLLNLCPNSRIASS</sequence>
<keyword evidence="3" id="KW-1185">Reference proteome</keyword>
<evidence type="ECO:0000256" key="1">
    <source>
        <dbReference type="SAM" id="MobiDB-lite"/>
    </source>
</evidence>
<protein>
    <submittedName>
        <fullName evidence="2">Uncharacterized protein</fullName>
    </submittedName>
</protein>
<dbReference type="AlphaFoldDB" id="A0AAV6NAJ9"/>
<dbReference type="EMBL" id="JAGKQH010000008">
    <property type="protein sequence ID" value="KAG6593647.1"/>
    <property type="molecule type" value="Genomic_DNA"/>
</dbReference>
<evidence type="ECO:0000313" key="2">
    <source>
        <dbReference type="EMBL" id="KAG6593647.1"/>
    </source>
</evidence>
<evidence type="ECO:0000313" key="3">
    <source>
        <dbReference type="Proteomes" id="UP000685013"/>
    </source>
</evidence>